<dbReference type="SMART" id="SM00064">
    <property type="entry name" value="FYVE"/>
    <property type="match status" value="1"/>
</dbReference>
<sequence length="271" mass="32361">MIQADDSSCVVCKKLFHPVLNRKRQCKTCFSIICKDCSPDKIQINNRKERICEPCFQKSLQKKLFTSSNYDVIQLMFERDLKLQSLNEWDEKIKTLQEKITNTENDLFTFEDIKNKKITEFEEKQKKIENDIKLMQESINNYKYMLACMKEKKNNKKKELEEINETMMQINEESRRLDDNINESENYVKDAKVENEFFQNVISEGISGYKIASARLEKKINKRHRKTQNVLDSLTYNNALMKARIGELKKLLDEKKNRLKEIRSEYMNYQT</sequence>
<dbReference type="Pfam" id="PF01363">
    <property type="entry name" value="FYVE"/>
    <property type="match status" value="1"/>
</dbReference>
<dbReference type="InterPro" id="IPR011011">
    <property type="entry name" value="Znf_FYVE_PHD"/>
</dbReference>
<dbReference type="Proteomes" id="UP000187209">
    <property type="component" value="Unassembled WGS sequence"/>
</dbReference>
<keyword evidence="5" id="KW-0175">Coiled coil</keyword>
<evidence type="ECO:0000256" key="5">
    <source>
        <dbReference type="SAM" id="Coils"/>
    </source>
</evidence>
<dbReference type="InterPro" id="IPR013083">
    <property type="entry name" value="Znf_RING/FYVE/PHD"/>
</dbReference>
<dbReference type="SUPFAM" id="SSF57903">
    <property type="entry name" value="FYVE/PHD zinc finger"/>
    <property type="match status" value="1"/>
</dbReference>
<dbReference type="Gene3D" id="3.30.40.10">
    <property type="entry name" value="Zinc/RING finger domain, C3HC4 (zinc finger)"/>
    <property type="match status" value="1"/>
</dbReference>
<dbReference type="SUPFAM" id="SSF57997">
    <property type="entry name" value="Tropomyosin"/>
    <property type="match status" value="1"/>
</dbReference>
<evidence type="ECO:0000256" key="1">
    <source>
        <dbReference type="ARBA" id="ARBA00022723"/>
    </source>
</evidence>
<organism evidence="7 8">
    <name type="scientific">Stentor coeruleus</name>
    <dbReference type="NCBI Taxonomy" id="5963"/>
    <lineage>
        <taxon>Eukaryota</taxon>
        <taxon>Sar</taxon>
        <taxon>Alveolata</taxon>
        <taxon>Ciliophora</taxon>
        <taxon>Postciliodesmatophora</taxon>
        <taxon>Heterotrichea</taxon>
        <taxon>Heterotrichida</taxon>
        <taxon>Stentoridae</taxon>
        <taxon>Stentor</taxon>
    </lineage>
</organism>
<feature type="coiled-coil region" evidence="5">
    <location>
        <begin position="86"/>
        <end position="180"/>
    </location>
</feature>
<keyword evidence="8" id="KW-1185">Reference proteome</keyword>
<evidence type="ECO:0000259" key="6">
    <source>
        <dbReference type="PROSITE" id="PS50178"/>
    </source>
</evidence>
<reference evidence="7 8" key="1">
    <citation type="submission" date="2016-11" db="EMBL/GenBank/DDBJ databases">
        <title>The macronuclear genome of Stentor coeruleus: a giant cell with tiny introns.</title>
        <authorList>
            <person name="Slabodnick M."/>
            <person name="Ruby J.G."/>
            <person name="Reiff S.B."/>
            <person name="Swart E.C."/>
            <person name="Gosai S."/>
            <person name="Prabakaran S."/>
            <person name="Witkowska E."/>
            <person name="Larue G.E."/>
            <person name="Fisher S."/>
            <person name="Freeman R.M."/>
            <person name="Gunawardena J."/>
            <person name="Chu W."/>
            <person name="Stover N.A."/>
            <person name="Gregory B.D."/>
            <person name="Nowacki M."/>
            <person name="Derisi J."/>
            <person name="Roy S.W."/>
            <person name="Marshall W.F."/>
            <person name="Sood P."/>
        </authorList>
    </citation>
    <scope>NUCLEOTIDE SEQUENCE [LARGE SCALE GENOMIC DNA]</scope>
    <source>
        <strain evidence="7">WM001</strain>
    </source>
</reference>
<evidence type="ECO:0000256" key="2">
    <source>
        <dbReference type="ARBA" id="ARBA00022771"/>
    </source>
</evidence>
<dbReference type="AlphaFoldDB" id="A0A1R2ATL0"/>
<keyword evidence="1" id="KW-0479">Metal-binding</keyword>
<gene>
    <name evidence="7" type="ORF">SteCoe_34865</name>
</gene>
<keyword evidence="3" id="KW-0862">Zinc</keyword>
<name>A0A1R2ATL0_9CILI</name>
<dbReference type="GO" id="GO:0008270">
    <property type="term" value="F:zinc ion binding"/>
    <property type="evidence" value="ECO:0007669"/>
    <property type="project" value="UniProtKB-KW"/>
</dbReference>
<dbReference type="InterPro" id="IPR017455">
    <property type="entry name" value="Znf_FYVE-rel"/>
</dbReference>
<comment type="caution">
    <text evidence="7">The sequence shown here is derived from an EMBL/GenBank/DDBJ whole genome shotgun (WGS) entry which is preliminary data.</text>
</comment>
<dbReference type="PROSITE" id="PS50178">
    <property type="entry name" value="ZF_FYVE"/>
    <property type="match status" value="1"/>
</dbReference>
<dbReference type="EMBL" id="MPUH01001424">
    <property type="protein sequence ID" value="OMJ67857.1"/>
    <property type="molecule type" value="Genomic_DNA"/>
</dbReference>
<feature type="coiled-coil region" evidence="5">
    <location>
        <begin position="238"/>
        <end position="265"/>
    </location>
</feature>
<dbReference type="InterPro" id="IPR000306">
    <property type="entry name" value="Znf_FYVE"/>
</dbReference>
<feature type="domain" description="FYVE-type" evidence="6">
    <location>
        <begin position="3"/>
        <end position="60"/>
    </location>
</feature>
<evidence type="ECO:0000313" key="8">
    <source>
        <dbReference type="Proteomes" id="UP000187209"/>
    </source>
</evidence>
<evidence type="ECO:0000313" key="7">
    <source>
        <dbReference type="EMBL" id="OMJ67857.1"/>
    </source>
</evidence>
<evidence type="ECO:0000256" key="4">
    <source>
        <dbReference type="PROSITE-ProRule" id="PRU00091"/>
    </source>
</evidence>
<evidence type="ECO:0000256" key="3">
    <source>
        <dbReference type="ARBA" id="ARBA00022833"/>
    </source>
</evidence>
<keyword evidence="2 4" id="KW-0863">Zinc-finger</keyword>
<protein>
    <recommendedName>
        <fullName evidence="6">FYVE-type domain-containing protein</fullName>
    </recommendedName>
</protein>
<proteinExistence type="predicted"/>
<dbReference type="CDD" id="cd00065">
    <property type="entry name" value="FYVE_like_SF"/>
    <property type="match status" value="1"/>
</dbReference>
<accession>A0A1R2ATL0</accession>